<dbReference type="PANTHER" id="PTHR37306">
    <property type="entry name" value="COLICIN V PRODUCTION PROTEIN"/>
    <property type="match status" value="1"/>
</dbReference>
<comment type="caution">
    <text evidence="6">The sequence shown here is derived from an EMBL/GenBank/DDBJ whole genome shotgun (WGS) entry which is preliminary data.</text>
</comment>
<gene>
    <name evidence="6" type="ORF">J2Z81_000620</name>
</gene>
<protein>
    <submittedName>
        <fullName evidence="6">Membrane protein required for colicin V production</fullName>
    </submittedName>
</protein>
<dbReference type="PANTHER" id="PTHR37306:SF1">
    <property type="entry name" value="COLICIN V PRODUCTION PROTEIN"/>
    <property type="match status" value="1"/>
</dbReference>
<evidence type="ECO:0000256" key="3">
    <source>
        <dbReference type="ARBA" id="ARBA00022989"/>
    </source>
</evidence>
<accession>A0ABS4S8G1</accession>
<organism evidence="6 7">
    <name type="scientific">Virgibacillus alimentarius</name>
    <dbReference type="NCBI Taxonomy" id="698769"/>
    <lineage>
        <taxon>Bacteria</taxon>
        <taxon>Bacillati</taxon>
        <taxon>Bacillota</taxon>
        <taxon>Bacilli</taxon>
        <taxon>Bacillales</taxon>
        <taxon>Bacillaceae</taxon>
        <taxon>Virgibacillus</taxon>
    </lineage>
</organism>
<dbReference type="EMBL" id="JAGIKX010000002">
    <property type="protein sequence ID" value="MBP2256687.1"/>
    <property type="molecule type" value="Genomic_DNA"/>
</dbReference>
<feature type="transmembrane region" description="Helical" evidence="5">
    <location>
        <begin position="26"/>
        <end position="43"/>
    </location>
</feature>
<feature type="transmembrane region" description="Helical" evidence="5">
    <location>
        <begin position="118"/>
        <end position="139"/>
    </location>
</feature>
<comment type="subcellular location">
    <subcellularLocation>
        <location evidence="1">Membrane</location>
        <topology evidence="1">Multi-pass membrane protein</topology>
    </subcellularLocation>
</comment>
<evidence type="ECO:0000313" key="6">
    <source>
        <dbReference type="EMBL" id="MBP2256687.1"/>
    </source>
</evidence>
<name>A0ABS4S8G1_9BACI</name>
<keyword evidence="2 5" id="KW-0812">Transmembrane</keyword>
<keyword evidence="3 5" id="KW-1133">Transmembrane helix</keyword>
<sequence length="184" mass="20663">MVTLIILFFLGFGFLAGLKRGFVLQVFHLVGFIIAFIVAYLYYDKLSSSLAVWVPYTELPNDSTWASFLQSLPLEKGFYNAISFAIIFFATKIVLQIIASMLDFVAYLPILKSINKLAGAILGFVEIYLILFVILYILALTPMSGIQVWLNSSTLALFIIEHTPILSELIKSSWFAQMNSILTI</sequence>
<feature type="transmembrane region" description="Helical" evidence="5">
    <location>
        <begin position="78"/>
        <end position="98"/>
    </location>
</feature>
<evidence type="ECO:0000256" key="4">
    <source>
        <dbReference type="ARBA" id="ARBA00023136"/>
    </source>
</evidence>
<reference evidence="6 7" key="1">
    <citation type="submission" date="2021-03" db="EMBL/GenBank/DDBJ databases">
        <title>Genomic Encyclopedia of Type Strains, Phase IV (KMG-IV): sequencing the most valuable type-strain genomes for metagenomic binning, comparative biology and taxonomic classification.</title>
        <authorList>
            <person name="Goeker M."/>
        </authorList>
    </citation>
    <scope>NUCLEOTIDE SEQUENCE [LARGE SCALE GENOMIC DNA]</scope>
    <source>
        <strain evidence="6 7">DSM 25790</strain>
    </source>
</reference>
<evidence type="ECO:0000256" key="1">
    <source>
        <dbReference type="ARBA" id="ARBA00004141"/>
    </source>
</evidence>
<dbReference type="Proteomes" id="UP001519294">
    <property type="component" value="Unassembled WGS sequence"/>
</dbReference>
<proteinExistence type="predicted"/>
<evidence type="ECO:0000256" key="5">
    <source>
        <dbReference type="SAM" id="Phobius"/>
    </source>
</evidence>
<dbReference type="RefSeq" id="WP_029268531.1">
    <property type="nucleotide sequence ID" value="NZ_JAGIKX010000002.1"/>
</dbReference>
<keyword evidence="7" id="KW-1185">Reference proteome</keyword>
<dbReference type="InterPro" id="IPR003825">
    <property type="entry name" value="Colicin-V_CvpA"/>
</dbReference>
<evidence type="ECO:0000256" key="2">
    <source>
        <dbReference type="ARBA" id="ARBA00022692"/>
    </source>
</evidence>
<keyword evidence="4 5" id="KW-0472">Membrane</keyword>
<evidence type="ECO:0000313" key="7">
    <source>
        <dbReference type="Proteomes" id="UP001519294"/>
    </source>
</evidence>
<dbReference type="Pfam" id="PF02674">
    <property type="entry name" value="Colicin_V"/>
    <property type="match status" value="1"/>
</dbReference>